<dbReference type="GO" id="GO:0006511">
    <property type="term" value="P:ubiquitin-dependent protein catabolic process"/>
    <property type="evidence" value="ECO:0007669"/>
    <property type="project" value="InterPro"/>
</dbReference>
<dbReference type="InterPro" id="IPR001232">
    <property type="entry name" value="SKP1-like"/>
</dbReference>
<evidence type="ECO:0000259" key="6">
    <source>
        <dbReference type="Pfam" id="PF03931"/>
    </source>
</evidence>
<dbReference type="InterPro" id="IPR036296">
    <property type="entry name" value="SKP1-like_dim_sf"/>
</dbReference>
<dbReference type="SUPFAM" id="SSF54695">
    <property type="entry name" value="POZ domain"/>
    <property type="match status" value="1"/>
</dbReference>
<accession>A0AAP0BMZ7</accession>
<keyword evidence="3 4" id="KW-0833">Ubl conjugation pathway</keyword>
<gene>
    <name evidence="7" type="primary">ASK4</name>
    <name evidence="7" type="ORF">KSP39_PZI008590</name>
</gene>
<dbReference type="InterPro" id="IPR011333">
    <property type="entry name" value="SKP1/BTB/POZ_sf"/>
</dbReference>
<dbReference type="InterPro" id="IPR016072">
    <property type="entry name" value="Skp1_comp_dimer"/>
</dbReference>
<dbReference type="Pfam" id="PF03931">
    <property type="entry name" value="Skp1_POZ"/>
    <property type="match status" value="1"/>
</dbReference>
<comment type="pathway">
    <text evidence="1 4">Protein modification; protein ubiquitination.</text>
</comment>
<dbReference type="PANTHER" id="PTHR11165">
    <property type="entry name" value="SKP1"/>
    <property type="match status" value="1"/>
</dbReference>
<dbReference type="InterPro" id="IPR016073">
    <property type="entry name" value="Skp1_comp_POZ"/>
</dbReference>
<dbReference type="EMBL" id="JBBWWQ010000006">
    <property type="protein sequence ID" value="KAK8944930.1"/>
    <property type="molecule type" value="Genomic_DNA"/>
</dbReference>
<evidence type="ECO:0000259" key="5">
    <source>
        <dbReference type="Pfam" id="PF01466"/>
    </source>
</evidence>
<dbReference type="AlphaFoldDB" id="A0AAP0BMZ7"/>
<feature type="domain" description="SKP1 component dimerisation" evidence="5">
    <location>
        <begin position="106"/>
        <end position="150"/>
    </location>
</feature>
<dbReference type="Proteomes" id="UP001418222">
    <property type="component" value="Unassembled WGS sequence"/>
</dbReference>
<reference evidence="7 8" key="1">
    <citation type="journal article" date="2022" name="Nat. Plants">
        <title>Genomes of leafy and leafless Platanthera orchids illuminate the evolution of mycoheterotrophy.</title>
        <authorList>
            <person name="Li M.H."/>
            <person name="Liu K.W."/>
            <person name="Li Z."/>
            <person name="Lu H.C."/>
            <person name="Ye Q.L."/>
            <person name="Zhang D."/>
            <person name="Wang J.Y."/>
            <person name="Li Y.F."/>
            <person name="Zhong Z.M."/>
            <person name="Liu X."/>
            <person name="Yu X."/>
            <person name="Liu D.K."/>
            <person name="Tu X.D."/>
            <person name="Liu B."/>
            <person name="Hao Y."/>
            <person name="Liao X.Y."/>
            <person name="Jiang Y.T."/>
            <person name="Sun W.H."/>
            <person name="Chen J."/>
            <person name="Chen Y.Q."/>
            <person name="Ai Y."/>
            <person name="Zhai J.W."/>
            <person name="Wu S.S."/>
            <person name="Zhou Z."/>
            <person name="Hsiao Y.Y."/>
            <person name="Wu W.L."/>
            <person name="Chen Y.Y."/>
            <person name="Lin Y.F."/>
            <person name="Hsu J.L."/>
            <person name="Li C.Y."/>
            <person name="Wang Z.W."/>
            <person name="Zhao X."/>
            <person name="Zhong W.Y."/>
            <person name="Ma X.K."/>
            <person name="Ma L."/>
            <person name="Huang J."/>
            <person name="Chen G.Z."/>
            <person name="Huang M.Z."/>
            <person name="Huang L."/>
            <person name="Peng D.H."/>
            <person name="Luo Y.B."/>
            <person name="Zou S.Q."/>
            <person name="Chen S.P."/>
            <person name="Lan S."/>
            <person name="Tsai W.C."/>
            <person name="Van de Peer Y."/>
            <person name="Liu Z.J."/>
        </authorList>
    </citation>
    <scope>NUCLEOTIDE SEQUENCE [LARGE SCALE GENOMIC DNA]</scope>
    <source>
        <strain evidence="7">Lor287</strain>
    </source>
</reference>
<protein>
    <recommendedName>
        <fullName evidence="4">SKP1-like protein</fullName>
    </recommendedName>
</protein>
<evidence type="ECO:0000256" key="1">
    <source>
        <dbReference type="ARBA" id="ARBA00004906"/>
    </source>
</evidence>
<sequence>MLPKIDVIRMRCSDGKIVSVEAAAALQSLTLRPLIEDGFDQNIIPIPNVTSDVLSKIFVFCKKHSGAGSSNHKVLKEFDKKFLDVDTNTLYFLLMVSNSCMLSLSLNLIYQKVADLVRGKSPEVIRATFGIQNDFTPEEEAAIRNEHPWAFQ</sequence>
<proteinExistence type="inferred from homology"/>
<dbReference type="GO" id="GO:0016567">
    <property type="term" value="P:protein ubiquitination"/>
    <property type="evidence" value="ECO:0007669"/>
    <property type="project" value="UniProtKB-UniRule"/>
</dbReference>
<feature type="domain" description="SKP1 component POZ" evidence="6">
    <location>
        <begin position="7"/>
        <end position="64"/>
    </location>
</feature>
<comment type="function">
    <text evidence="4">Involved in ubiquitination and subsequent proteasomal degradation of target proteins. Together with CUL1, RBX1 and a F-box protein, it forms a SCF E3 ubiquitin ligase complex. The functional specificity of this complex depends on the type of F-box protein. In the SCF complex, it serves as an adapter that links the F-box protein to CUL1.</text>
</comment>
<name>A0AAP0BMZ7_9ASPA</name>
<evidence type="ECO:0000256" key="4">
    <source>
        <dbReference type="PIRNR" id="PIRNR028729"/>
    </source>
</evidence>
<evidence type="ECO:0000313" key="8">
    <source>
        <dbReference type="Proteomes" id="UP001418222"/>
    </source>
</evidence>
<dbReference type="SMART" id="SM00512">
    <property type="entry name" value="Skp1"/>
    <property type="match status" value="1"/>
</dbReference>
<dbReference type="PIRSF" id="PIRSF028729">
    <property type="entry name" value="E3_ubiquit_lig_SCF_Skp"/>
    <property type="match status" value="1"/>
</dbReference>
<dbReference type="InterPro" id="IPR016897">
    <property type="entry name" value="SKP1"/>
</dbReference>
<evidence type="ECO:0000313" key="7">
    <source>
        <dbReference type="EMBL" id="KAK8944930.1"/>
    </source>
</evidence>
<evidence type="ECO:0000256" key="2">
    <source>
        <dbReference type="ARBA" id="ARBA00009993"/>
    </source>
</evidence>
<comment type="similarity">
    <text evidence="2 4">Belongs to the SKP1 family.</text>
</comment>
<keyword evidence="8" id="KW-1185">Reference proteome</keyword>
<evidence type="ECO:0000256" key="3">
    <source>
        <dbReference type="ARBA" id="ARBA00022786"/>
    </source>
</evidence>
<dbReference type="Gene3D" id="3.30.710.10">
    <property type="entry name" value="Potassium Channel Kv1.1, Chain A"/>
    <property type="match status" value="1"/>
</dbReference>
<dbReference type="SUPFAM" id="SSF81382">
    <property type="entry name" value="Skp1 dimerisation domain-like"/>
    <property type="match status" value="1"/>
</dbReference>
<organism evidence="7 8">
    <name type="scientific">Platanthera zijinensis</name>
    <dbReference type="NCBI Taxonomy" id="2320716"/>
    <lineage>
        <taxon>Eukaryota</taxon>
        <taxon>Viridiplantae</taxon>
        <taxon>Streptophyta</taxon>
        <taxon>Embryophyta</taxon>
        <taxon>Tracheophyta</taxon>
        <taxon>Spermatophyta</taxon>
        <taxon>Magnoliopsida</taxon>
        <taxon>Liliopsida</taxon>
        <taxon>Asparagales</taxon>
        <taxon>Orchidaceae</taxon>
        <taxon>Orchidoideae</taxon>
        <taxon>Orchideae</taxon>
        <taxon>Orchidinae</taxon>
        <taxon>Platanthera</taxon>
    </lineage>
</organism>
<dbReference type="GO" id="GO:0009867">
    <property type="term" value="P:jasmonic acid mediated signaling pathway"/>
    <property type="evidence" value="ECO:0007669"/>
    <property type="project" value="UniProtKB-ARBA"/>
</dbReference>
<comment type="caution">
    <text evidence="7">The sequence shown here is derived from an EMBL/GenBank/DDBJ whole genome shotgun (WGS) entry which is preliminary data.</text>
</comment>
<comment type="subunit">
    <text evidence="4">Part of a SCF (SKP1-cullin-F-box) protein ligase complex.</text>
</comment>
<dbReference type="Pfam" id="PF01466">
    <property type="entry name" value="Skp1"/>
    <property type="match status" value="1"/>
</dbReference>